<dbReference type="EMBL" id="JAICBX010000004">
    <property type="protein sequence ID" value="MBW8639677.1"/>
    <property type="molecule type" value="Genomic_DNA"/>
</dbReference>
<keyword evidence="3" id="KW-1185">Reference proteome</keyword>
<name>A0AAE2ZU70_9HYPH</name>
<dbReference type="AlphaFoldDB" id="A0AAE2ZU70"/>
<sequence length="403" mass="42514">MLAQHLRTGLLAGLVVFAPITVAGAVEADQFAEKLFGYYDQNGYEITYSGAESTGDSVTISDIAFKLPETDETIDLGDLTFRGVSEDGKGGYNVSEVEPFDFSVSIKEAGENPIDIDVSIDDIKTTGLHVPANPDMSSAENLMTYDKSSTGAIDVKAAGATVFSAQTSSASNPAPGPDNTINFTFDLDGMMIDLSGVEDQDARKTLDALGYTKLTGGLSANGSWNLDDGTLSIDQYVTDVDGAGKLDLKASVSGVTLEFVQGLQEMQAQMAQMGDDAKAEQAMGMAMMGMMQQLTFNDLTLRFDDQSLTGKILEMAAAQQGMSADQLVQSISGMLPIMLAQIKNPDFQQNVSTAVSAYLANPENIEISATPPSPLPFASIMGAGIGSPESLPTLLNVQVKANQ</sequence>
<feature type="chain" id="PRO_5042097260" description="DUF945 domain-containing protein" evidence="1">
    <location>
        <begin position="29"/>
        <end position="403"/>
    </location>
</feature>
<proteinExistence type="predicted"/>
<organism evidence="2 3">
    <name type="scientific">Flavimaribacter sediminis</name>
    <dbReference type="NCBI Taxonomy" id="2865987"/>
    <lineage>
        <taxon>Bacteria</taxon>
        <taxon>Pseudomonadati</taxon>
        <taxon>Pseudomonadota</taxon>
        <taxon>Alphaproteobacteria</taxon>
        <taxon>Hyphomicrobiales</taxon>
        <taxon>Rhizobiaceae</taxon>
        <taxon>Flavimaribacter</taxon>
    </lineage>
</organism>
<evidence type="ECO:0000313" key="3">
    <source>
        <dbReference type="Proteomes" id="UP001196509"/>
    </source>
</evidence>
<evidence type="ECO:0008006" key="4">
    <source>
        <dbReference type="Google" id="ProtNLM"/>
    </source>
</evidence>
<dbReference type="Proteomes" id="UP001196509">
    <property type="component" value="Unassembled WGS sequence"/>
</dbReference>
<dbReference type="RefSeq" id="WP_220230391.1">
    <property type="nucleotide sequence ID" value="NZ_JAICBX010000004.1"/>
</dbReference>
<gene>
    <name evidence="2" type="ORF">K1W69_20960</name>
</gene>
<comment type="caution">
    <text evidence="2">The sequence shown here is derived from an EMBL/GenBank/DDBJ whole genome shotgun (WGS) entry which is preliminary data.</text>
</comment>
<evidence type="ECO:0000313" key="2">
    <source>
        <dbReference type="EMBL" id="MBW8639677.1"/>
    </source>
</evidence>
<accession>A0AAE2ZU70</accession>
<protein>
    <recommendedName>
        <fullName evidence="4">DUF945 domain-containing protein</fullName>
    </recommendedName>
</protein>
<reference evidence="2" key="1">
    <citation type="submission" date="2021-08" db="EMBL/GenBank/DDBJ databases">
        <title>Hoeflea bacterium WL0058 sp. nov., isolated from the sediment.</title>
        <authorList>
            <person name="Wang L."/>
            <person name="Zhang D."/>
        </authorList>
    </citation>
    <scope>NUCLEOTIDE SEQUENCE</scope>
    <source>
        <strain evidence="2">WL0058</strain>
    </source>
</reference>
<feature type="signal peptide" evidence="1">
    <location>
        <begin position="1"/>
        <end position="28"/>
    </location>
</feature>
<keyword evidence="1" id="KW-0732">Signal</keyword>
<evidence type="ECO:0000256" key="1">
    <source>
        <dbReference type="SAM" id="SignalP"/>
    </source>
</evidence>